<dbReference type="OrthoDB" id="9788336at2"/>
<evidence type="ECO:0000256" key="5">
    <source>
        <dbReference type="ARBA" id="ARBA00023274"/>
    </source>
</evidence>
<dbReference type="GO" id="GO:0019843">
    <property type="term" value="F:rRNA binding"/>
    <property type="evidence" value="ECO:0007669"/>
    <property type="project" value="UniProtKB-UniRule"/>
</dbReference>
<dbReference type="InterPro" id="IPR020594">
    <property type="entry name" value="Ribosomal_bL9_bac/chp"/>
</dbReference>
<keyword evidence="2 7" id="KW-0699">rRNA-binding</keyword>
<gene>
    <name evidence="7" type="primary">rplI</name>
    <name evidence="9" type="ORF">DQG23_21090</name>
</gene>
<dbReference type="InterPro" id="IPR000244">
    <property type="entry name" value="Ribosomal_bL9"/>
</dbReference>
<evidence type="ECO:0000256" key="4">
    <source>
        <dbReference type="ARBA" id="ARBA00022980"/>
    </source>
</evidence>
<dbReference type="GO" id="GO:1990904">
    <property type="term" value="C:ribonucleoprotein complex"/>
    <property type="evidence" value="ECO:0007669"/>
    <property type="project" value="UniProtKB-KW"/>
</dbReference>
<protein>
    <recommendedName>
        <fullName evidence="6 7">Large ribosomal subunit protein bL9</fullName>
    </recommendedName>
</protein>
<comment type="similarity">
    <text evidence="1 7">Belongs to the bacterial ribosomal protein bL9 family.</text>
</comment>
<dbReference type="Gene3D" id="3.40.5.10">
    <property type="entry name" value="Ribosomal protein L9, N-terminal domain"/>
    <property type="match status" value="1"/>
</dbReference>
<reference evidence="9 10" key="1">
    <citation type="journal article" date="2009" name="Int. J. Syst. Evol. Microbiol.">
        <title>Paenibacillus contaminans sp. nov., isolated from a contaminated laboratory plate.</title>
        <authorList>
            <person name="Chou J.H."/>
            <person name="Lee J.H."/>
            <person name="Lin M.C."/>
            <person name="Chang P.S."/>
            <person name="Arun A.B."/>
            <person name="Young C.C."/>
            <person name="Chen W.M."/>
        </authorList>
    </citation>
    <scope>NUCLEOTIDE SEQUENCE [LARGE SCALE GENOMIC DNA]</scope>
    <source>
        <strain evidence="9 10">CKOBP-6</strain>
    </source>
</reference>
<dbReference type="HAMAP" id="MF_00503">
    <property type="entry name" value="Ribosomal_bL9"/>
    <property type="match status" value="1"/>
</dbReference>
<dbReference type="GO" id="GO:0003735">
    <property type="term" value="F:structural constituent of ribosome"/>
    <property type="evidence" value="ECO:0007669"/>
    <property type="project" value="InterPro"/>
</dbReference>
<evidence type="ECO:0000256" key="6">
    <source>
        <dbReference type="ARBA" id="ARBA00035292"/>
    </source>
</evidence>
<dbReference type="RefSeq" id="WP_113032846.1">
    <property type="nucleotide sequence ID" value="NZ_QMFB01000012.1"/>
</dbReference>
<organism evidence="9 10">
    <name type="scientific">Paenibacillus contaminans</name>
    <dbReference type="NCBI Taxonomy" id="450362"/>
    <lineage>
        <taxon>Bacteria</taxon>
        <taxon>Bacillati</taxon>
        <taxon>Bacillota</taxon>
        <taxon>Bacilli</taxon>
        <taxon>Bacillales</taxon>
        <taxon>Paenibacillaceae</taxon>
        <taxon>Paenibacillus</taxon>
    </lineage>
</organism>
<evidence type="ECO:0000313" key="9">
    <source>
        <dbReference type="EMBL" id="RAV19485.1"/>
    </source>
</evidence>
<evidence type="ECO:0000256" key="3">
    <source>
        <dbReference type="ARBA" id="ARBA00022884"/>
    </source>
</evidence>
<dbReference type="SUPFAM" id="SSF55658">
    <property type="entry name" value="L9 N-domain-like"/>
    <property type="match status" value="1"/>
</dbReference>
<feature type="domain" description="Ribosomal protein L9" evidence="8">
    <location>
        <begin position="13"/>
        <end position="40"/>
    </location>
</feature>
<comment type="caution">
    <text evidence="9">The sequence shown here is derived from an EMBL/GenBank/DDBJ whole genome shotgun (WGS) entry which is preliminary data.</text>
</comment>
<proteinExistence type="inferred from homology"/>
<dbReference type="InterPro" id="IPR036935">
    <property type="entry name" value="Ribosomal_bL9_N_sf"/>
</dbReference>
<dbReference type="PANTHER" id="PTHR21368">
    <property type="entry name" value="50S RIBOSOMAL PROTEIN L9"/>
    <property type="match status" value="1"/>
</dbReference>
<dbReference type="EMBL" id="QMFB01000012">
    <property type="protein sequence ID" value="RAV19485.1"/>
    <property type="molecule type" value="Genomic_DNA"/>
</dbReference>
<sequence length="148" mass="16558">MKVILLKDVKGQGKKGEIKEVSEGYAVNFLIKQNLAVAASDSNKKVLDQQQLSEQKRKDNEKKQAQELAEKLGEMTLVMKGKGGESGRLFGSITTKQIAEELQKQHKIVIDKRKMVLDDPIRTLGVTQVPIKLYPEVTAKLKVQVTEE</sequence>
<evidence type="ECO:0000256" key="2">
    <source>
        <dbReference type="ARBA" id="ARBA00022730"/>
    </source>
</evidence>
<comment type="function">
    <text evidence="7">Binds to the 23S rRNA.</text>
</comment>
<dbReference type="Proteomes" id="UP000250369">
    <property type="component" value="Unassembled WGS sequence"/>
</dbReference>
<dbReference type="FunFam" id="3.10.430.100:FF:000002">
    <property type="entry name" value="50S ribosomal protein L9"/>
    <property type="match status" value="1"/>
</dbReference>
<dbReference type="GO" id="GO:0005840">
    <property type="term" value="C:ribosome"/>
    <property type="evidence" value="ECO:0007669"/>
    <property type="project" value="UniProtKB-KW"/>
</dbReference>
<dbReference type="Gene3D" id="3.10.430.100">
    <property type="entry name" value="Ribosomal protein L9, C-terminal domain"/>
    <property type="match status" value="1"/>
</dbReference>
<dbReference type="GO" id="GO:0006412">
    <property type="term" value="P:translation"/>
    <property type="evidence" value="ECO:0007669"/>
    <property type="project" value="UniProtKB-UniRule"/>
</dbReference>
<dbReference type="InterPro" id="IPR020069">
    <property type="entry name" value="Ribosomal_bL9_C"/>
</dbReference>
<dbReference type="Pfam" id="PF01281">
    <property type="entry name" value="Ribosomal_L9_N"/>
    <property type="match status" value="1"/>
</dbReference>
<keyword evidence="5 7" id="KW-0687">Ribonucleoprotein</keyword>
<dbReference type="SUPFAM" id="SSF55653">
    <property type="entry name" value="Ribosomal protein L9 C-domain"/>
    <property type="match status" value="1"/>
</dbReference>
<dbReference type="InterPro" id="IPR009027">
    <property type="entry name" value="Ribosomal_bL9/RNase_H1_N"/>
</dbReference>
<evidence type="ECO:0000256" key="1">
    <source>
        <dbReference type="ARBA" id="ARBA00010605"/>
    </source>
</evidence>
<dbReference type="NCBIfam" id="TIGR00158">
    <property type="entry name" value="L9"/>
    <property type="match status" value="1"/>
</dbReference>
<evidence type="ECO:0000313" key="10">
    <source>
        <dbReference type="Proteomes" id="UP000250369"/>
    </source>
</evidence>
<name>A0A329MI12_9BACL</name>
<evidence type="ECO:0000256" key="7">
    <source>
        <dbReference type="HAMAP-Rule" id="MF_00503"/>
    </source>
</evidence>
<keyword evidence="3 7" id="KW-0694">RNA-binding</keyword>
<evidence type="ECO:0000259" key="8">
    <source>
        <dbReference type="PROSITE" id="PS00651"/>
    </source>
</evidence>
<dbReference type="InterPro" id="IPR036791">
    <property type="entry name" value="Ribosomal_bL9_C_sf"/>
</dbReference>
<dbReference type="AlphaFoldDB" id="A0A329MI12"/>
<keyword evidence="10" id="KW-1185">Reference proteome</keyword>
<keyword evidence="4 7" id="KW-0689">Ribosomal protein</keyword>
<dbReference type="InterPro" id="IPR020070">
    <property type="entry name" value="Ribosomal_bL9_N"/>
</dbReference>
<dbReference type="PROSITE" id="PS00651">
    <property type="entry name" value="RIBOSOMAL_L9"/>
    <property type="match status" value="1"/>
</dbReference>
<dbReference type="Pfam" id="PF03948">
    <property type="entry name" value="Ribosomal_L9_C"/>
    <property type="match status" value="1"/>
</dbReference>
<accession>A0A329MI12</accession>